<protein>
    <submittedName>
        <fullName evidence="3">Uncharacterized protein</fullName>
    </submittedName>
</protein>
<accession>A0A1H7ATH0</accession>
<evidence type="ECO:0000256" key="1">
    <source>
        <dbReference type="SAM" id="MobiDB-lite"/>
    </source>
</evidence>
<keyword evidence="4" id="KW-1185">Reference proteome</keyword>
<feature type="region of interest" description="Disordered" evidence="1">
    <location>
        <begin position="84"/>
        <end position="109"/>
    </location>
</feature>
<keyword evidence="2" id="KW-0812">Transmembrane</keyword>
<evidence type="ECO:0000313" key="4">
    <source>
        <dbReference type="Proteomes" id="UP000199532"/>
    </source>
</evidence>
<dbReference type="OrthoDB" id="942039at2"/>
<proteinExistence type="predicted"/>
<dbReference type="STRING" id="408657.SAMN04487995_5932"/>
<name>A0A1H7ATH0_9BACT</name>
<evidence type="ECO:0000313" key="3">
    <source>
        <dbReference type="EMBL" id="SEJ68879.1"/>
    </source>
</evidence>
<evidence type="ECO:0000256" key="2">
    <source>
        <dbReference type="SAM" id="Phobius"/>
    </source>
</evidence>
<dbReference type="RefSeq" id="WP_090341823.1">
    <property type="nucleotide sequence ID" value="NZ_FNXY01000011.1"/>
</dbReference>
<dbReference type="AlphaFoldDB" id="A0A1H7ATH0"/>
<dbReference type="Proteomes" id="UP000199532">
    <property type="component" value="Unassembled WGS sequence"/>
</dbReference>
<gene>
    <name evidence="3" type="ORF">SAMN04487995_5932</name>
</gene>
<keyword evidence="2" id="KW-1133">Transmembrane helix</keyword>
<sequence length="434" mass="49284">MKSLEEEANQELGKRLREKLEGYKAPVKDQVRSNIFAGLDRSTYRFYWVIGIGSLLLITGYFLGDRLLDHKFHDKAVLFDSGKTEAASKKGDHTKPGSESIGTTKNQTDRSYLEKEPIGAITSGVLEKKMVMQRSAVDNVHNKKRDGDRSASRLKFKSLVNPKTDLLNHIKESTEKEVVKFDAETNIKSETVLVRSSMPVNLIASINRIAFSNSLKIPTIPQVIQSNLREVVKIPGIMDGVKAVFSAATMQTFQRINLSQSGSERIQNFQFTPLLSSKSLSYKFTAGLEKKHTQLLLNYQYLRSWNEFEIGTNQVIAEQTSTNQYTMKRIGEKHIEDDRSHLIGIGLRQSFMLPQQILPNSNFNLGIDYTRILPISQDLVWGNLGICKQIYQSGKNQLEIGPYFQYSFVQLRVAGQSWKYRPYQFGISVNLKVK</sequence>
<feature type="compositionally biased region" description="Basic and acidic residues" evidence="1">
    <location>
        <begin position="84"/>
        <end position="96"/>
    </location>
</feature>
<organism evidence="3 4">
    <name type="scientific">Dyadobacter koreensis</name>
    <dbReference type="NCBI Taxonomy" id="408657"/>
    <lineage>
        <taxon>Bacteria</taxon>
        <taxon>Pseudomonadati</taxon>
        <taxon>Bacteroidota</taxon>
        <taxon>Cytophagia</taxon>
        <taxon>Cytophagales</taxon>
        <taxon>Spirosomataceae</taxon>
        <taxon>Dyadobacter</taxon>
    </lineage>
</organism>
<keyword evidence="2" id="KW-0472">Membrane</keyword>
<dbReference type="EMBL" id="FNXY01000011">
    <property type="protein sequence ID" value="SEJ68879.1"/>
    <property type="molecule type" value="Genomic_DNA"/>
</dbReference>
<feature type="transmembrane region" description="Helical" evidence="2">
    <location>
        <begin position="46"/>
        <end position="64"/>
    </location>
</feature>
<reference evidence="3 4" key="1">
    <citation type="submission" date="2016-10" db="EMBL/GenBank/DDBJ databases">
        <authorList>
            <person name="de Groot N.N."/>
        </authorList>
    </citation>
    <scope>NUCLEOTIDE SEQUENCE [LARGE SCALE GENOMIC DNA]</scope>
    <source>
        <strain evidence="3 4">DSM 19938</strain>
    </source>
</reference>